<name>A0AAW2QRN1_9LAMI</name>
<feature type="compositionally biased region" description="Basic and acidic residues" evidence="1">
    <location>
        <begin position="134"/>
        <end position="143"/>
    </location>
</feature>
<accession>A0AAW2QRN1</accession>
<feature type="compositionally biased region" description="Basic and acidic residues" evidence="1">
    <location>
        <begin position="165"/>
        <end position="181"/>
    </location>
</feature>
<feature type="compositionally biased region" description="Basic and acidic residues" evidence="1">
    <location>
        <begin position="278"/>
        <end position="308"/>
    </location>
</feature>
<dbReference type="PANTHER" id="PTHR13165:SF0">
    <property type="entry name" value="SERRATE RNA EFFECTOR MOLECULE HOMOLOG"/>
    <property type="match status" value="1"/>
</dbReference>
<organism evidence="2">
    <name type="scientific">Sesamum angustifolium</name>
    <dbReference type="NCBI Taxonomy" id="2727405"/>
    <lineage>
        <taxon>Eukaryota</taxon>
        <taxon>Viridiplantae</taxon>
        <taxon>Streptophyta</taxon>
        <taxon>Embryophyta</taxon>
        <taxon>Tracheophyta</taxon>
        <taxon>Spermatophyta</taxon>
        <taxon>Magnoliopsida</taxon>
        <taxon>eudicotyledons</taxon>
        <taxon>Gunneridae</taxon>
        <taxon>Pentapetalae</taxon>
        <taxon>asterids</taxon>
        <taxon>lamiids</taxon>
        <taxon>Lamiales</taxon>
        <taxon>Pedaliaceae</taxon>
        <taxon>Sesamum</taxon>
    </lineage>
</organism>
<feature type="region of interest" description="Disordered" evidence="1">
    <location>
        <begin position="376"/>
        <end position="412"/>
    </location>
</feature>
<dbReference type="EMBL" id="JACGWK010000002">
    <property type="protein sequence ID" value="KAL0370263.1"/>
    <property type="molecule type" value="Genomic_DNA"/>
</dbReference>
<dbReference type="GO" id="GO:0016604">
    <property type="term" value="C:nuclear body"/>
    <property type="evidence" value="ECO:0007669"/>
    <property type="project" value="TreeGrafter"/>
</dbReference>
<feature type="compositionally biased region" description="Basic and acidic residues" evidence="1">
    <location>
        <begin position="56"/>
        <end position="96"/>
    </location>
</feature>
<evidence type="ECO:0000256" key="1">
    <source>
        <dbReference type="SAM" id="MobiDB-lite"/>
    </source>
</evidence>
<reference evidence="2" key="2">
    <citation type="journal article" date="2024" name="Plant">
        <title>Genomic evolution and insights into agronomic trait innovations of Sesamum species.</title>
        <authorList>
            <person name="Miao H."/>
            <person name="Wang L."/>
            <person name="Qu L."/>
            <person name="Liu H."/>
            <person name="Sun Y."/>
            <person name="Le M."/>
            <person name="Wang Q."/>
            <person name="Wei S."/>
            <person name="Zheng Y."/>
            <person name="Lin W."/>
            <person name="Duan Y."/>
            <person name="Cao H."/>
            <person name="Xiong S."/>
            <person name="Wang X."/>
            <person name="Wei L."/>
            <person name="Li C."/>
            <person name="Ma Q."/>
            <person name="Ju M."/>
            <person name="Zhao R."/>
            <person name="Li G."/>
            <person name="Mu C."/>
            <person name="Tian Q."/>
            <person name="Mei H."/>
            <person name="Zhang T."/>
            <person name="Gao T."/>
            <person name="Zhang H."/>
        </authorList>
    </citation>
    <scope>NUCLEOTIDE SEQUENCE</scope>
    <source>
        <strain evidence="2">G01</strain>
    </source>
</reference>
<feature type="compositionally biased region" description="Basic and acidic residues" evidence="1">
    <location>
        <begin position="11"/>
        <end position="31"/>
    </location>
</feature>
<sequence length="428" mass="47995">MAEVATATEENLERRRERSTTTDPDNNDKPSDTAPSDAGHDATSSPPPPPPPPRRGIRDRERDSRERRDDRDFDRPPRRDYYDRNRSPPPPRERDYHKRGRLSSSPPPPPYRDRRGPHSPPPRRSPPFPPYKRRRDDVYDGRRGSPRGGYGPGDRRFGYDYPGGYDREMGGRPGYPDERPHGRYMGRSGGYQDWDSGRGGFADAFNAGGAQREGMMSYKQFIQELEDDILPAEAERRLKDKYHPTNLVAVIESDENAPGGTPVMQPSFPKEKPQRRRPGLDNRLKDERGNRRERDYRTNGNERFDRSENPQSGDFANNDGTSGNNPDEQMFDSFGGQGIPVAAFASDIPPPVLMPVPGAGPLGPFVPAPPEVAMRMLRDQGGPPPFEGGRNGRSGPQLGGPSPIIALPPTLRQDPRRLRRSVVLLNLI</sequence>
<evidence type="ECO:0000313" key="2">
    <source>
        <dbReference type="EMBL" id="KAL0370263.1"/>
    </source>
</evidence>
<feature type="region of interest" description="Disordered" evidence="1">
    <location>
        <begin position="1"/>
        <end position="190"/>
    </location>
</feature>
<dbReference type="PANTHER" id="PTHR13165">
    <property type="entry name" value="ARSENITE-RESISTANCE PROTEIN 2"/>
    <property type="match status" value="1"/>
</dbReference>
<dbReference type="InterPro" id="IPR039727">
    <property type="entry name" value="SE/Ars2"/>
</dbReference>
<dbReference type="GO" id="GO:0031053">
    <property type="term" value="P:primary miRNA processing"/>
    <property type="evidence" value="ECO:0007669"/>
    <property type="project" value="TreeGrafter"/>
</dbReference>
<proteinExistence type="predicted"/>
<reference evidence="2" key="1">
    <citation type="submission" date="2020-06" db="EMBL/GenBank/DDBJ databases">
        <authorList>
            <person name="Li T."/>
            <person name="Hu X."/>
            <person name="Zhang T."/>
            <person name="Song X."/>
            <person name="Zhang H."/>
            <person name="Dai N."/>
            <person name="Sheng W."/>
            <person name="Hou X."/>
            <person name="Wei L."/>
        </authorList>
    </citation>
    <scope>NUCLEOTIDE SEQUENCE</scope>
    <source>
        <strain evidence="2">G01</strain>
        <tissue evidence="2">Leaf</tissue>
    </source>
</reference>
<protein>
    <submittedName>
        <fullName evidence="2">Serrate RNA effector molecule</fullName>
    </submittedName>
</protein>
<gene>
    <name evidence="2" type="ORF">Sangu_0344400</name>
</gene>
<feature type="compositionally biased region" description="Pro residues" evidence="1">
    <location>
        <begin position="45"/>
        <end position="54"/>
    </location>
</feature>
<feature type="compositionally biased region" description="Polar residues" evidence="1">
    <location>
        <begin position="309"/>
        <end position="327"/>
    </location>
</feature>
<comment type="caution">
    <text evidence="2">The sequence shown here is derived from an EMBL/GenBank/DDBJ whole genome shotgun (WGS) entry which is preliminary data.</text>
</comment>
<feature type="region of interest" description="Disordered" evidence="1">
    <location>
        <begin position="250"/>
        <end position="333"/>
    </location>
</feature>
<feature type="compositionally biased region" description="Pro residues" evidence="1">
    <location>
        <begin position="118"/>
        <end position="130"/>
    </location>
</feature>
<dbReference type="AlphaFoldDB" id="A0AAW2QRN1"/>